<dbReference type="PATRIC" id="fig|862962.3.peg.2073"/>
<gene>
    <name evidence="2" type="ordered locus">BF638R_2046</name>
</gene>
<organism evidence="2 3">
    <name type="scientific">Bacteroides fragilis (strain 638R)</name>
    <dbReference type="NCBI Taxonomy" id="862962"/>
    <lineage>
        <taxon>Bacteria</taxon>
        <taxon>Pseudomonadati</taxon>
        <taxon>Bacteroidota</taxon>
        <taxon>Bacteroidia</taxon>
        <taxon>Bacteroidales</taxon>
        <taxon>Bacteroidaceae</taxon>
        <taxon>Bacteroides</taxon>
    </lineage>
</organism>
<dbReference type="Proteomes" id="UP000008560">
    <property type="component" value="Chromosome"/>
</dbReference>
<keyword evidence="1" id="KW-0472">Membrane</keyword>
<evidence type="ECO:0000313" key="2">
    <source>
        <dbReference type="EMBL" id="CBW22567.1"/>
    </source>
</evidence>
<sequence>MIKKQKSMRYKKTVRLILISVIIVGSIGLFYSNVLQPPFIHINDGKSLVNPRGTDSIYIYTEDILVAHPPKDTLERMKMMINYYDTAGVSLVDLKKQGDITFYYMGFSKNTCATRKFHLEKQRNVKCNDNETYIGSIGIVRSMEGSPDKWKISISYNLGTEPDADYIGCKTKDYILYDERDSNFYERHKDDEIVRYYHELQERKRHTKSEPKSEQEIFI</sequence>
<dbReference type="AlphaFoldDB" id="E1WW02"/>
<reference evidence="2 3" key="1">
    <citation type="journal article" date="2010" name="Microbiology">
        <title>Twenty-eight divergent polysaccharide loci specifying within- and amongst-strain capsule diversity in three strains of Bacteroides fragilis.</title>
        <authorList>
            <person name="Patrick S."/>
            <person name="Blakely G.W."/>
            <person name="Houston S."/>
            <person name="Moore J."/>
            <person name="Abratt V.R."/>
            <person name="Bertalan M."/>
            <person name="Cerdeno-Tarraga A.M."/>
            <person name="Quail M.A."/>
            <person name="Corton N."/>
            <person name="Corton C."/>
            <person name="Bignell A."/>
            <person name="Barron A."/>
            <person name="Clark L."/>
            <person name="Bentley S.D."/>
            <person name="Parkhill J."/>
        </authorList>
    </citation>
    <scope>NUCLEOTIDE SEQUENCE [LARGE SCALE GENOMIC DNA]</scope>
    <source>
        <strain evidence="2 3">638R</strain>
    </source>
</reference>
<keyword evidence="1" id="KW-1133">Transmembrane helix</keyword>
<dbReference type="EMBL" id="FQ312004">
    <property type="protein sequence ID" value="CBW22567.1"/>
    <property type="molecule type" value="Genomic_DNA"/>
</dbReference>
<feature type="transmembrane region" description="Helical" evidence="1">
    <location>
        <begin position="12"/>
        <end position="31"/>
    </location>
</feature>
<dbReference type="HOGENOM" id="CLU_1302881_0_0_10"/>
<evidence type="ECO:0000256" key="1">
    <source>
        <dbReference type="SAM" id="Phobius"/>
    </source>
</evidence>
<accession>E1WW02</accession>
<keyword evidence="1" id="KW-0812">Transmembrane</keyword>
<dbReference type="KEGG" id="bfg:BF638R_2046"/>
<protein>
    <recommendedName>
        <fullName evidence="4">Transmembrane protein</fullName>
    </recommendedName>
</protein>
<name>E1WW02_BACF6</name>
<evidence type="ECO:0008006" key="4">
    <source>
        <dbReference type="Google" id="ProtNLM"/>
    </source>
</evidence>
<proteinExistence type="predicted"/>
<evidence type="ECO:0000313" key="3">
    <source>
        <dbReference type="Proteomes" id="UP000008560"/>
    </source>
</evidence>